<organism evidence="2">
    <name type="scientific">marine metagenome</name>
    <dbReference type="NCBI Taxonomy" id="408172"/>
    <lineage>
        <taxon>unclassified sequences</taxon>
        <taxon>metagenomes</taxon>
        <taxon>ecological metagenomes</taxon>
    </lineage>
</organism>
<feature type="region of interest" description="Disordered" evidence="1">
    <location>
        <begin position="1"/>
        <end position="103"/>
    </location>
</feature>
<dbReference type="EMBL" id="UINC01013724">
    <property type="protein sequence ID" value="SVA59087.1"/>
    <property type="molecule type" value="Genomic_DNA"/>
</dbReference>
<dbReference type="AlphaFoldDB" id="A0A381X4F0"/>
<evidence type="ECO:0000313" key="2">
    <source>
        <dbReference type="EMBL" id="SVA59087.1"/>
    </source>
</evidence>
<gene>
    <name evidence="2" type="ORF">METZ01_LOCUS111941</name>
</gene>
<accession>A0A381X4F0</accession>
<feature type="non-terminal residue" evidence="2">
    <location>
        <position position="103"/>
    </location>
</feature>
<feature type="compositionally biased region" description="Basic residues" evidence="1">
    <location>
        <begin position="88"/>
        <end position="103"/>
    </location>
</feature>
<evidence type="ECO:0000256" key="1">
    <source>
        <dbReference type="SAM" id="MobiDB-lite"/>
    </source>
</evidence>
<name>A0A381X4F0_9ZZZZ</name>
<feature type="non-terminal residue" evidence="2">
    <location>
        <position position="1"/>
    </location>
</feature>
<protein>
    <submittedName>
        <fullName evidence="2">Uncharacterized protein</fullName>
    </submittedName>
</protein>
<proteinExistence type="predicted"/>
<sequence length="103" mass="11174">KSSARKKLVPSTSAPPCSMESRATCHHCSARRNSSRKRAKINSPKSRWLSRPSNATPRLPWPRSCSPSLSMPSVKAGNPKPSSALKSIARKKSSAKKKPVRPG</sequence>
<feature type="compositionally biased region" description="Basic residues" evidence="1">
    <location>
        <begin position="24"/>
        <end position="40"/>
    </location>
</feature>
<reference evidence="2" key="1">
    <citation type="submission" date="2018-05" db="EMBL/GenBank/DDBJ databases">
        <authorList>
            <person name="Lanie J.A."/>
            <person name="Ng W.-L."/>
            <person name="Kazmierczak K.M."/>
            <person name="Andrzejewski T.M."/>
            <person name="Davidsen T.M."/>
            <person name="Wayne K.J."/>
            <person name="Tettelin H."/>
            <person name="Glass J.I."/>
            <person name="Rusch D."/>
            <person name="Podicherti R."/>
            <person name="Tsui H.-C.T."/>
            <person name="Winkler M.E."/>
        </authorList>
    </citation>
    <scope>NUCLEOTIDE SEQUENCE</scope>
</reference>